<dbReference type="AlphaFoldDB" id="A0A1J9UUM6"/>
<evidence type="ECO:0000313" key="4">
    <source>
        <dbReference type="Proteomes" id="UP000272492"/>
    </source>
</evidence>
<protein>
    <submittedName>
        <fullName evidence="2">Uncharacterized protein</fullName>
    </submittedName>
</protein>
<keyword evidence="4" id="KW-1185">Reference proteome</keyword>
<evidence type="ECO:0000313" key="2">
    <source>
        <dbReference type="EMBL" id="OJD67212.1"/>
    </source>
</evidence>
<name>A0A1J9UUM6_9BACI</name>
<evidence type="ECO:0000313" key="3">
    <source>
        <dbReference type="Proteomes" id="UP000181873"/>
    </source>
</evidence>
<dbReference type="Proteomes" id="UP000181873">
    <property type="component" value="Unassembled WGS sequence"/>
</dbReference>
<evidence type="ECO:0000313" key="1">
    <source>
        <dbReference type="EMBL" id="AZQ49422.1"/>
    </source>
</evidence>
<sequence>MKNIKGAVKEIIIAANLNLYSKLLKQIHSNGKVKKTKVNGLISNCKIHITSQVSYIFLIIW</sequence>
<gene>
    <name evidence="2" type="ORF">BAU25_28875</name>
    <name evidence="1" type="ORF">EJW27_09325</name>
</gene>
<proteinExistence type="predicted"/>
<reference evidence="1 4" key="2">
    <citation type="submission" date="2018-12" db="EMBL/GenBank/DDBJ databases">
        <authorList>
            <person name="Wang H."/>
            <person name="Peng S."/>
            <person name="Yu X."/>
            <person name="Li X."/>
        </authorList>
    </citation>
    <scope>NUCLEOTIDE SEQUENCE [LARGE SCALE GENOMIC DNA]</scope>
    <source>
        <strain evidence="1 4">PFYN01</strain>
    </source>
</reference>
<organism evidence="2 3">
    <name type="scientific">Bacillus albus</name>
    <dbReference type="NCBI Taxonomy" id="2026189"/>
    <lineage>
        <taxon>Bacteria</taxon>
        <taxon>Bacillati</taxon>
        <taxon>Bacillota</taxon>
        <taxon>Bacilli</taxon>
        <taxon>Bacillales</taxon>
        <taxon>Bacillaceae</taxon>
        <taxon>Bacillus</taxon>
        <taxon>Bacillus cereus group</taxon>
    </lineage>
</organism>
<dbReference type="EMBL" id="MAOE01000048">
    <property type="protein sequence ID" value="OJD67212.1"/>
    <property type="molecule type" value="Genomic_DNA"/>
</dbReference>
<accession>A0A1J9UUM6</accession>
<reference evidence="2 3" key="1">
    <citation type="submission" date="2016-06" db="EMBL/GenBank/DDBJ databases">
        <title>First insights into the genetic diversity and population structure of in the Bacillus cereus group bacteria from diverse marine environments.</title>
        <authorList>
            <person name="Liu Y."/>
            <person name="Lai Q."/>
            <person name="Shao Z."/>
        </authorList>
    </citation>
    <scope>NUCLEOTIDE SEQUENCE [LARGE SCALE GENOMIC DNA]</scope>
    <source>
        <strain evidence="2 3">N35-10-2</strain>
    </source>
</reference>
<dbReference type="Proteomes" id="UP000272492">
    <property type="component" value="Chromosome"/>
</dbReference>
<dbReference type="EMBL" id="CP034548">
    <property type="protein sequence ID" value="AZQ49422.1"/>
    <property type="molecule type" value="Genomic_DNA"/>
</dbReference>